<feature type="transmembrane region" description="Helical" evidence="1">
    <location>
        <begin position="89"/>
        <end position="108"/>
    </location>
</feature>
<name>A0A1X2YSU6_BIFAD</name>
<protein>
    <submittedName>
        <fullName evidence="2">Uncharacterized protein</fullName>
    </submittedName>
</protein>
<dbReference type="Proteomes" id="UP000193179">
    <property type="component" value="Chromosome"/>
</dbReference>
<feature type="transmembrane region" description="Helical" evidence="1">
    <location>
        <begin position="21"/>
        <end position="40"/>
    </location>
</feature>
<feature type="transmembrane region" description="Helical" evidence="1">
    <location>
        <begin position="140"/>
        <end position="170"/>
    </location>
</feature>
<reference evidence="2 4" key="1">
    <citation type="journal article" date="2016" name="Sci. Rep.">
        <title>Evaluation of genetic diversity among strains of the human gut commensal Bifidobacterium adolescentis.</title>
        <authorList>
            <person name="Duranti S."/>
            <person name="Milani C."/>
            <person name="Lugli G.A."/>
            <person name="Mancabelli L."/>
            <person name="Turroni F."/>
            <person name="Ferrario C."/>
            <person name="Mangifesta M."/>
            <person name="Viappiani A."/>
            <person name="Sanchez B."/>
            <person name="Margolles A."/>
            <person name="van Sinderen D."/>
            <person name="Ventura M."/>
        </authorList>
    </citation>
    <scope>NUCLEOTIDE SEQUENCE [LARGE SCALE GENOMIC DNA]</scope>
    <source>
        <strain evidence="3">703B</strain>
        <strain evidence="2 4">AL46-7</strain>
    </source>
</reference>
<dbReference type="RefSeq" id="WP_007055174.1">
    <property type="nucleotide sequence ID" value="NZ_CP133648.1"/>
</dbReference>
<feature type="transmembrane region" description="Helical" evidence="1">
    <location>
        <begin position="208"/>
        <end position="229"/>
    </location>
</feature>
<feature type="transmembrane region" description="Helical" evidence="1">
    <location>
        <begin position="330"/>
        <end position="346"/>
    </location>
</feature>
<keyword evidence="1" id="KW-0472">Membrane</keyword>
<feature type="transmembrane region" description="Helical" evidence="1">
    <location>
        <begin position="300"/>
        <end position="318"/>
    </location>
</feature>
<keyword evidence="1" id="KW-0812">Transmembrane</keyword>
<gene>
    <name evidence="2" type="ORF">AL0467_1552</name>
    <name evidence="3" type="ORF">B0703_08945</name>
</gene>
<dbReference type="EMBL" id="CP133648">
    <property type="protein sequence ID" value="WNE85095.1"/>
    <property type="molecule type" value="Genomic_DNA"/>
</dbReference>
<evidence type="ECO:0000256" key="1">
    <source>
        <dbReference type="SAM" id="Phobius"/>
    </source>
</evidence>
<evidence type="ECO:0000313" key="3">
    <source>
        <dbReference type="EMBL" id="WNE85095.1"/>
    </source>
</evidence>
<keyword evidence="1" id="KW-1133">Transmembrane helix</keyword>
<organism evidence="2 4">
    <name type="scientific">Bifidobacterium adolescentis</name>
    <dbReference type="NCBI Taxonomy" id="1680"/>
    <lineage>
        <taxon>Bacteria</taxon>
        <taxon>Bacillati</taxon>
        <taxon>Actinomycetota</taxon>
        <taxon>Actinomycetes</taxon>
        <taxon>Bifidobacteriales</taxon>
        <taxon>Bifidobacteriaceae</taxon>
        <taxon>Bifidobacterium</taxon>
    </lineage>
</organism>
<reference evidence="3" key="2">
    <citation type="submission" date="2023-09" db="EMBL/GenBank/DDBJ databases">
        <title>Ecological and genomic based identification of the Bifidobacterium adolescentis prototype of the healthy human gut microbiota.</title>
        <authorList>
            <person name="Lugli G.A."/>
            <person name="Argentini C."/>
            <person name="Tarracchini C."/>
            <person name="Fontana F."/>
            <person name="Alessandri G."/>
            <person name="Mancabelli L."/>
            <person name="Milani C."/>
            <person name="Turroni F."/>
            <person name="Ventura M."/>
        </authorList>
    </citation>
    <scope>NUCLEOTIDE SEQUENCE</scope>
    <source>
        <strain evidence="3">703B</strain>
    </source>
</reference>
<dbReference type="Proteomes" id="UP000193208">
    <property type="component" value="Unassembled WGS sequence"/>
</dbReference>
<feature type="transmembrane region" description="Helical" evidence="1">
    <location>
        <begin position="114"/>
        <end position="133"/>
    </location>
</feature>
<proteinExistence type="predicted"/>
<dbReference type="AlphaFoldDB" id="A0A1X2YSU6"/>
<evidence type="ECO:0000313" key="4">
    <source>
        <dbReference type="Proteomes" id="UP000193208"/>
    </source>
</evidence>
<sequence length="404" mass="45481">MEQIETDQVVHNWRDNHNKNAAIMLTFIVMMIAKIITLMLPKKYFFDNNRILGMANGDDSVKAWGGSYEVAANFFKTVNVFNFVKMTDWSWFLGLLMTGIILLVITRIDEPDLPQLVFLLACVGLLNIYVFNIGKDVIQFLFFFAVYLVIISPIGNTTVKLLISSLILYFESTVFRAYYILIAALAIAVYCILRLFHRFVNLPRVVRLLGILLSMYVLVCAVMFVARVAKPDEFQLIMSVRDASLAGRDADTEASVTIIQNWIGGDSASSGNLPLFLVNYGINAARMLVPVELLTKGMQYIPFLLFQLAVTVYLASLFVHVDEIEDENQFLALSIFLGYFLASAIFEPDFGSWVRHESATFPVLHLLVMSSNQCVSAWKANAAALKSKFHKQSKHSSSWEGEVA</sequence>
<feature type="transmembrane region" description="Helical" evidence="1">
    <location>
        <begin position="176"/>
        <end position="196"/>
    </location>
</feature>
<dbReference type="EMBL" id="LNKI01000006">
    <property type="protein sequence ID" value="OSG99564.1"/>
    <property type="molecule type" value="Genomic_DNA"/>
</dbReference>
<accession>A0A1X2YSU6</accession>
<evidence type="ECO:0000313" key="2">
    <source>
        <dbReference type="EMBL" id="OSG99564.1"/>
    </source>
</evidence>